<evidence type="ECO:0000313" key="12">
    <source>
        <dbReference type="Proteomes" id="UP001387100"/>
    </source>
</evidence>
<feature type="transmembrane region" description="Helical" evidence="9">
    <location>
        <begin position="156"/>
        <end position="180"/>
    </location>
</feature>
<dbReference type="InterPro" id="IPR000515">
    <property type="entry name" value="MetI-like"/>
</dbReference>
<reference evidence="11 12" key="1">
    <citation type="journal article" date="2017" name="Int. J. Syst. Evol. Microbiol.">
        <title>Pseudokineococcus basanitobsidens sp. nov., isolated from volcanic rock.</title>
        <authorList>
            <person name="Lee D.W."/>
            <person name="Park M.Y."/>
            <person name="Kim J.J."/>
            <person name="Kim B.S."/>
        </authorList>
    </citation>
    <scope>NUCLEOTIDE SEQUENCE [LARGE SCALE GENOMIC DNA]</scope>
    <source>
        <strain evidence="11 12">DSM 103726</strain>
    </source>
</reference>
<feature type="transmembrane region" description="Helical" evidence="9">
    <location>
        <begin position="192"/>
        <end position="216"/>
    </location>
</feature>
<feature type="domain" description="ABC transmembrane type-1" evidence="10">
    <location>
        <begin position="21"/>
        <end position="213"/>
    </location>
</feature>
<protein>
    <submittedName>
        <fullName evidence="11">Amino acid ABC transporter permease</fullName>
    </submittedName>
</protein>
<keyword evidence="6" id="KW-0029">Amino-acid transport</keyword>
<sequence>TTTEVGVEPVIDNLDLYVSGFLRSLGIALWGAVGALLLGTLLATFRVSPVPVLRRFGAAYVGTIRNTPLTIVLFFFAFAIPPAFGLPDADYYVLGTAGLVVYTAAFVCESIRSGVNAVPSGQAEAARALGMGFRQNLTLVVLPQAMRTVVPPTGNVIIAMIKNSAVVGAIGVGGDLFSVYNRLTSAFGYPRLPIITGTAIGYLVMTITAGVVLVLLERRLAVAR</sequence>
<dbReference type="InterPro" id="IPR043429">
    <property type="entry name" value="ArtM/GltK/GlnP/TcyL/YhdX-like"/>
</dbReference>
<dbReference type="NCBIfam" id="TIGR01726">
    <property type="entry name" value="HEQRo_perm_3TM"/>
    <property type="match status" value="1"/>
</dbReference>
<dbReference type="PANTHER" id="PTHR30614">
    <property type="entry name" value="MEMBRANE COMPONENT OF AMINO ACID ABC TRANSPORTER"/>
    <property type="match status" value="1"/>
</dbReference>
<organism evidence="11 12">
    <name type="scientific">Pseudokineococcus basanitobsidens</name>
    <dbReference type="NCBI Taxonomy" id="1926649"/>
    <lineage>
        <taxon>Bacteria</taxon>
        <taxon>Bacillati</taxon>
        <taxon>Actinomycetota</taxon>
        <taxon>Actinomycetes</taxon>
        <taxon>Kineosporiales</taxon>
        <taxon>Kineosporiaceae</taxon>
        <taxon>Pseudokineococcus</taxon>
    </lineage>
</organism>
<keyword evidence="12" id="KW-1185">Reference proteome</keyword>
<feature type="non-terminal residue" evidence="11">
    <location>
        <position position="1"/>
    </location>
</feature>
<dbReference type="InterPro" id="IPR035906">
    <property type="entry name" value="MetI-like_sf"/>
</dbReference>
<dbReference type="PANTHER" id="PTHR30614:SF37">
    <property type="entry name" value="AMINO-ACID ABC TRANSPORTER PERMEASE PROTEIN YHDX-RELATED"/>
    <property type="match status" value="1"/>
</dbReference>
<comment type="similarity">
    <text evidence="2">Belongs to the binding-protein-dependent transport system permease family. HisMQ subfamily.</text>
</comment>
<dbReference type="Pfam" id="PF00528">
    <property type="entry name" value="BPD_transp_1"/>
    <property type="match status" value="1"/>
</dbReference>
<comment type="caution">
    <text evidence="11">The sequence shown here is derived from an EMBL/GenBank/DDBJ whole genome shotgun (WGS) entry which is preliminary data.</text>
</comment>
<dbReference type="Proteomes" id="UP001387100">
    <property type="component" value="Unassembled WGS sequence"/>
</dbReference>
<evidence type="ECO:0000256" key="1">
    <source>
        <dbReference type="ARBA" id="ARBA00004651"/>
    </source>
</evidence>
<evidence type="ECO:0000256" key="2">
    <source>
        <dbReference type="ARBA" id="ARBA00010072"/>
    </source>
</evidence>
<feature type="transmembrane region" description="Helical" evidence="9">
    <location>
        <begin position="91"/>
        <end position="108"/>
    </location>
</feature>
<dbReference type="EMBL" id="JBBIAA010000005">
    <property type="protein sequence ID" value="MEJ5945107.1"/>
    <property type="molecule type" value="Genomic_DNA"/>
</dbReference>
<evidence type="ECO:0000256" key="4">
    <source>
        <dbReference type="ARBA" id="ARBA00022475"/>
    </source>
</evidence>
<evidence type="ECO:0000256" key="6">
    <source>
        <dbReference type="ARBA" id="ARBA00022970"/>
    </source>
</evidence>
<dbReference type="InterPro" id="IPR010065">
    <property type="entry name" value="AA_ABC_transptr_permease_3TM"/>
</dbReference>
<evidence type="ECO:0000259" key="10">
    <source>
        <dbReference type="PROSITE" id="PS50928"/>
    </source>
</evidence>
<keyword evidence="8 9" id="KW-0472">Membrane</keyword>
<keyword evidence="3 9" id="KW-0813">Transport</keyword>
<name>A0ABU8RJ43_9ACTN</name>
<proteinExistence type="inferred from homology"/>
<gene>
    <name evidence="11" type="ORF">WDZ17_07325</name>
</gene>
<dbReference type="SUPFAM" id="SSF161098">
    <property type="entry name" value="MetI-like"/>
    <property type="match status" value="1"/>
</dbReference>
<evidence type="ECO:0000256" key="3">
    <source>
        <dbReference type="ARBA" id="ARBA00022448"/>
    </source>
</evidence>
<comment type="subcellular location">
    <subcellularLocation>
        <location evidence="1 9">Cell membrane</location>
        <topology evidence="1 9">Multi-pass membrane protein</topology>
    </subcellularLocation>
</comment>
<evidence type="ECO:0000256" key="7">
    <source>
        <dbReference type="ARBA" id="ARBA00022989"/>
    </source>
</evidence>
<keyword evidence="5 9" id="KW-0812">Transmembrane</keyword>
<evidence type="ECO:0000256" key="9">
    <source>
        <dbReference type="RuleBase" id="RU363032"/>
    </source>
</evidence>
<accession>A0ABU8RJ43</accession>
<evidence type="ECO:0000256" key="8">
    <source>
        <dbReference type="ARBA" id="ARBA00023136"/>
    </source>
</evidence>
<feature type="transmembrane region" description="Helical" evidence="9">
    <location>
        <begin position="20"/>
        <end position="45"/>
    </location>
</feature>
<evidence type="ECO:0000313" key="11">
    <source>
        <dbReference type="EMBL" id="MEJ5945107.1"/>
    </source>
</evidence>
<keyword evidence="4" id="KW-1003">Cell membrane</keyword>
<dbReference type="Gene3D" id="1.10.3720.10">
    <property type="entry name" value="MetI-like"/>
    <property type="match status" value="1"/>
</dbReference>
<dbReference type="CDD" id="cd06261">
    <property type="entry name" value="TM_PBP2"/>
    <property type="match status" value="1"/>
</dbReference>
<dbReference type="PROSITE" id="PS50928">
    <property type="entry name" value="ABC_TM1"/>
    <property type="match status" value="1"/>
</dbReference>
<evidence type="ECO:0000256" key="5">
    <source>
        <dbReference type="ARBA" id="ARBA00022692"/>
    </source>
</evidence>
<feature type="transmembrane region" description="Helical" evidence="9">
    <location>
        <begin position="66"/>
        <end position="85"/>
    </location>
</feature>
<keyword evidence="7 9" id="KW-1133">Transmembrane helix</keyword>